<name>A0A381Y276_9ZZZZ</name>
<accession>A0A381Y276</accession>
<dbReference type="AlphaFoldDB" id="A0A381Y276"/>
<organism evidence="1">
    <name type="scientific">marine metagenome</name>
    <dbReference type="NCBI Taxonomy" id="408172"/>
    <lineage>
        <taxon>unclassified sequences</taxon>
        <taxon>metagenomes</taxon>
        <taxon>ecological metagenomes</taxon>
    </lineage>
</organism>
<dbReference type="EMBL" id="UINC01017224">
    <property type="protein sequence ID" value="SVA71114.1"/>
    <property type="molecule type" value="Genomic_DNA"/>
</dbReference>
<protein>
    <submittedName>
        <fullName evidence="1">Uncharacterized protein</fullName>
    </submittedName>
</protein>
<feature type="non-terminal residue" evidence="1">
    <location>
        <position position="321"/>
    </location>
</feature>
<dbReference type="Gene3D" id="2.60.120.260">
    <property type="entry name" value="Galactose-binding domain-like"/>
    <property type="match status" value="1"/>
</dbReference>
<dbReference type="InterPro" id="IPR008979">
    <property type="entry name" value="Galactose-bd-like_sf"/>
</dbReference>
<reference evidence="1" key="1">
    <citation type="submission" date="2018-05" db="EMBL/GenBank/DDBJ databases">
        <authorList>
            <person name="Lanie J.A."/>
            <person name="Ng W.-L."/>
            <person name="Kazmierczak K.M."/>
            <person name="Andrzejewski T.M."/>
            <person name="Davidsen T.M."/>
            <person name="Wayne K.J."/>
            <person name="Tettelin H."/>
            <person name="Glass J.I."/>
            <person name="Rusch D."/>
            <person name="Podicherti R."/>
            <person name="Tsui H.-C.T."/>
            <person name="Winkler M.E."/>
        </authorList>
    </citation>
    <scope>NUCLEOTIDE SEQUENCE</scope>
</reference>
<proteinExistence type="predicted"/>
<dbReference type="SUPFAM" id="SSF49785">
    <property type="entry name" value="Galactose-binding domain-like"/>
    <property type="match status" value="1"/>
</dbReference>
<gene>
    <name evidence="1" type="ORF">METZ01_LOCUS123968</name>
</gene>
<evidence type="ECO:0000313" key="1">
    <source>
        <dbReference type="EMBL" id="SVA71114.1"/>
    </source>
</evidence>
<sequence length="321" mass="35843">MGILQCKFSAFFIVTIHLIVFSPLLSQTHWETAIYAEDVWSYFVGTNAPPDNWNELSFDTSNWSSGQGGFGYADEDDNTVIPNTLSVFFRKSFNVPALEEILSLAIHADYDDGFVLYINGIEILRSDNMGQPGSQVAYDQTTDTDHEAIMYQGSAPEVFVLYPNDLDGVLNAGENVLAVEVHNVNETSSDMSGLFYLSFELSDGVSYYGGTPEWFYLPNEFSSSHLPIIVVNTNGQEIPNEDKITAHMGIIDNGPGEINYLSDPYNHYDGFIGIEIRGSSTTWFPKKQFAVETRDSLGENNNISLFGMPEENDWIFNAPYT</sequence>